<dbReference type="EMBL" id="ASHM01077693">
    <property type="protein sequence ID" value="PNX58038.1"/>
    <property type="molecule type" value="Genomic_DNA"/>
</dbReference>
<evidence type="ECO:0000313" key="1">
    <source>
        <dbReference type="EMBL" id="PNX58038.1"/>
    </source>
</evidence>
<gene>
    <name evidence="1" type="ORF">L195_g050707</name>
</gene>
<reference evidence="1 2" key="1">
    <citation type="journal article" date="2014" name="Am. J. Bot.">
        <title>Genome assembly and annotation for red clover (Trifolium pratense; Fabaceae).</title>
        <authorList>
            <person name="Istvanek J."/>
            <person name="Jaros M."/>
            <person name="Krenek A."/>
            <person name="Repkova J."/>
        </authorList>
    </citation>
    <scope>NUCLEOTIDE SEQUENCE [LARGE SCALE GENOMIC DNA]</scope>
    <source>
        <strain evidence="2">cv. Tatra</strain>
        <tissue evidence="1">Young leaves</tissue>
    </source>
</reference>
<name>A0A2K3JVL3_TRIPR</name>
<sequence length="141" mass="16184">GLLGQRVTLSGTKVTVYSIKDYQGQTHYEEDKIEQVFIDHFQHLFSHQDTKDIQEAVKVVEGKITQDMHQLLNESYTKEKVYLAMKDLKPLAALGPDGLPAQFYHNYWDIIGIDILHIGLNILNNQGDPSCKTRNFTVYFV</sequence>
<proteinExistence type="predicted"/>
<protein>
    <submittedName>
        <fullName evidence="1">Uncharacterized protein</fullName>
    </submittedName>
</protein>
<dbReference type="Proteomes" id="UP000236291">
    <property type="component" value="Unassembled WGS sequence"/>
</dbReference>
<comment type="caution">
    <text evidence="1">The sequence shown here is derived from an EMBL/GenBank/DDBJ whole genome shotgun (WGS) entry which is preliminary data.</text>
</comment>
<reference evidence="1 2" key="2">
    <citation type="journal article" date="2017" name="Front. Plant Sci.">
        <title>Gene Classification and Mining of Molecular Markers Useful in Red Clover (Trifolium pratense) Breeding.</title>
        <authorList>
            <person name="Istvanek J."/>
            <person name="Dluhosova J."/>
            <person name="Dluhos P."/>
            <person name="Patkova L."/>
            <person name="Nedelnik J."/>
            <person name="Repkova J."/>
        </authorList>
    </citation>
    <scope>NUCLEOTIDE SEQUENCE [LARGE SCALE GENOMIC DNA]</scope>
    <source>
        <strain evidence="2">cv. Tatra</strain>
        <tissue evidence="1">Young leaves</tissue>
    </source>
</reference>
<organism evidence="1 2">
    <name type="scientific">Trifolium pratense</name>
    <name type="common">Red clover</name>
    <dbReference type="NCBI Taxonomy" id="57577"/>
    <lineage>
        <taxon>Eukaryota</taxon>
        <taxon>Viridiplantae</taxon>
        <taxon>Streptophyta</taxon>
        <taxon>Embryophyta</taxon>
        <taxon>Tracheophyta</taxon>
        <taxon>Spermatophyta</taxon>
        <taxon>Magnoliopsida</taxon>
        <taxon>eudicotyledons</taxon>
        <taxon>Gunneridae</taxon>
        <taxon>Pentapetalae</taxon>
        <taxon>rosids</taxon>
        <taxon>fabids</taxon>
        <taxon>Fabales</taxon>
        <taxon>Fabaceae</taxon>
        <taxon>Papilionoideae</taxon>
        <taxon>50 kb inversion clade</taxon>
        <taxon>NPAAA clade</taxon>
        <taxon>Hologalegina</taxon>
        <taxon>IRL clade</taxon>
        <taxon>Trifolieae</taxon>
        <taxon>Trifolium</taxon>
    </lineage>
</organism>
<feature type="non-terminal residue" evidence="1">
    <location>
        <position position="1"/>
    </location>
</feature>
<evidence type="ECO:0000313" key="2">
    <source>
        <dbReference type="Proteomes" id="UP000236291"/>
    </source>
</evidence>
<accession>A0A2K3JVL3</accession>
<dbReference type="AlphaFoldDB" id="A0A2K3JVL3"/>